<dbReference type="InterPro" id="IPR050342">
    <property type="entry name" value="HMGB"/>
</dbReference>
<feature type="compositionally biased region" description="Basic residues" evidence="3">
    <location>
        <begin position="134"/>
        <end position="146"/>
    </location>
</feature>
<feature type="compositionally biased region" description="Pro residues" evidence="3">
    <location>
        <begin position="312"/>
        <end position="322"/>
    </location>
</feature>
<evidence type="ECO:0000313" key="5">
    <source>
        <dbReference type="EMBL" id="CAB9524323.1"/>
    </source>
</evidence>
<keyword evidence="2" id="KW-0539">Nucleus</keyword>
<name>A0A9N8HVL9_9STRA</name>
<dbReference type="EMBL" id="CAICTM010001521">
    <property type="protein sequence ID" value="CAB9524323.1"/>
    <property type="molecule type" value="Genomic_DNA"/>
</dbReference>
<feature type="compositionally biased region" description="Low complexity" evidence="3">
    <location>
        <begin position="323"/>
        <end position="341"/>
    </location>
</feature>
<dbReference type="InterPro" id="IPR036910">
    <property type="entry name" value="HMG_box_dom_sf"/>
</dbReference>
<feature type="compositionally biased region" description="Low complexity" evidence="3">
    <location>
        <begin position="349"/>
        <end position="365"/>
    </location>
</feature>
<feature type="region of interest" description="Disordered" evidence="3">
    <location>
        <begin position="1"/>
        <end position="149"/>
    </location>
</feature>
<dbReference type="PANTHER" id="PTHR48112">
    <property type="entry name" value="HIGH MOBILITY GROUP PROTEIN DSP1"/>
    <property type="match status" value="1"/>
</dbReference>
<evidence type="ECO:0000256" key="3">
    <source>
        <dbReference type="SAM" id="MobiDB-lite"/>
    </source>
</evidence>
<dbReference type="OrthoDB" id="1919336at2759"/>
<dbReference type="GO" id="GO:0005634">
    <property type="term" value="C:nucleus"/>
    <property type="evidence" value="ECO:0007669"/>
    <property type="project" value="UniProtKB-UniRule"/>
</dbReference>
<evidence type="ECO:0000256" key="2">
    <source>
        <dbReference type="PROSITE-ProRule" id="PRU00267"/>
    </source>
</evidence>
<dbReference type="AlphaFoldDB" id="A0A9N8HVL9"/>
<reference evidence="5" key="1">
    <citation type="submission" date="2020-06" db="EMBL/GenBank/DDBJ databases">
        <authorList>
            <consortium name="Plant Systems Biology data submission"/>
        </authorList>
    </citation>
    <scope>NUCLEOTIDE SEQUENCE</scope>
    <source>
        <strain evidence="5">D6</strain>
    </source>
</reference>
<dbReference type="SMART" id="SM00398">
    <property type="entry name" value="HMG"/>
    <property type="match status" value="1"/>
</dbReference>
<proteinExistence type="predicted"/>
<dbReference type="InterPro" id="IPR009071">
    <property type="entry name" value="HMG_box_dom"/>
</dbReference>
<feature type="compositionally biased region" description="Gly residues" evidence="3">
    <location>
        <begin position="268"/>
        <end position="279"/>
    </location>
</feature>
<dbReference type="Pfam" id="PF00505">
    <property type="entry name" value="HMG_box"/>
    <property type="match status" value="1"/>
</dbReference>
<sequence>MACSNTSSSAAAAAANRETDPLAPLEWSMDGNSSSEDVSLALLNEVELEQDDDGAARSCSPYTNTTTNGSSNGSLAEGNNKRKRDEERNTQPQEQHYRSVQVLDHHNSNSSQTCAAPPVDPSSLWMTADERPRVSRRRKKKPKGLPKRPMNAYAIFYHQERLRMVQSLTVGSISEDDIQRQVGDLWRDLPQDEIQKFEKMAEDDKVRYHEEMAAYHNNANNNSNNDSKEPLKANNLQKDMRKDLEDDRAGHLTYDFPPPPPGVMVIPGGRGGPSGGGSGRESVASNASARRDSSSPNSPVPPPIASRWNHYQPPPPAMPQVLPPQAYLRPPSVASVVHSPSRGVGRMVQQPPHGGHYHQEQQYYHPPHPMPPASWGPPSPYSPRSAVRHLAPPPLPSIPSSNSSGRAYSPHISLAPAAAYGPPTAYSIPPGMEMALPTRTGGEQKYKVTYRCYTMRKEDLPSFMESLNASNNNTNTAASSRPAPVQRSESLPPRPASAYSSHHSHAPPPTMPHPQPLIHHHPSW</sequence>
<feature type="region of interest" description="Disordered" evidence="3">
    <location>
        <begin position="465"/>
        <end position="524"/>
    </location>
</feature>
<keyword evidence="6" id="KW-1185">Reference proteome</keyword>
<feature type="domain" description="HMG box" evidence="4">
    <location>
        <begin position="146"/>
        <end position="216"/>
    </location>
</feature>
<feature type="region of interest" description="Disordered" evidence="3">
    <location>
        <begin position="249"/>
        <end position="407"/>
    </location>
</feature>
<dbReference type="PROSITE" id="PS50118">
    <property type="entry name" value="HMG_BOX_2"/>
    <property type="match status" value="1"/>
</dbReference>
<feature type="compositionally biased region" description="Basic and acidic residues" evidence="3">
    <location>
        <begin position="79"/>
        <end position="89"/>
    </location>
</feature>
<evidence type="ECO:0000313" key="6">
    <source>
        <dbReference type="Proteomes" id="UP001153069"/>
    </source>
</evidence>
<evidence type="ECO:0000256" key="1">
    <source>
        <dbReference type="ARBA" id="ARBA00023125"/>
    </source>
</evidence>
<keyword evidence="1 2" id="KW-0238">DNA-binding</keyword>
<comment type="caution">
    <text evidence="5">The sequence shown here is derived from an EMBL/GenBank/DDBJ whole genome shotgun (WGS) entry which is preliminary data.</text>
</comment>
<organism evidence="5 6">
    <name type="scientific">Seminavis robusta</name>
    <dbReference type="NCBI Taxonomy" id="568900"/>
    <lineage>
        <taxon>Eukaryota</taxon>
        <taxon>Sar</taxon>
        <taxon>Stramenopiles</taxon>
        <taxon>Ochrophyta</taxon>
        <taxon>Bacillariophyta</taxon>
        <taxon>Bacillariophyceae</taxon>
        <taxon>Bacillariophycidae</taxon>
        <taxon>Naviculales</taxon>
        <taxon>Naviculaceae</taxon>
        <taxon>Seminavis</taxon>
    </lineage>
</organism>
<feature type="compositionally biased region" description="Low complexity" evidence="3">
    <location>
        <begin position="63"/>
        <end position="74"/>
    </location>
</feature>
<protein>
    <recommendedName>
        <fullName evidence="4">HMG box domain-containing protein</fullName>
    </recommendedName>
</protein>
<dbReference type="Gene3D" id="1.10.30.10">
    <property type="entry name" value="High mobility group box domain"/>
    <property type="match status" value="1"/>
</dbReference>
<dbReference type="SUPFAM" id="SSF47095">
    <property type="entry name" value="HMG-box"/>
    <property type="match status" value="1"/>
</dbReference>
<feature type="compositionally biased region" description="Low complexity" evidence="3">
    <location>
        <begin position="468"/>
        <end position="480"/>
    </location>
</feature>
<dbReference type="GO" id="GO:0003677">
    <property type="term" value="F:DNA binding"/>
    <property type="evidence" value="ECO:0007669"/>
    <property type="project" value="UniProtKB-UniRule"/>
</dbReference>
<gene>
    <name evidence="5" type="ORF">SEMRO_1523_G279550.1</name>
</gene>
<feature type="DNA-binding region" description="HMG box" evidence="2">
    <location>
        <begin position="146"/>
        <end position="216"/>
    </location>
</feature>
<feature type="compositionally biased region" description="Pro residues" evidence="3">
    <location>
        <begin position="506"/>
        <end position="515"/>
    </location>
</feature>
<feature type="compositionally biased region" description="Pro residues" evidence="3">
    <location>
        <begin position="366"/>
        <end position="381"/>
    </location>
</feature>
<dbReference type="Proteomes" id="UP001153069">
    <property type="component" value="Unassembled WGS sequence"/>
</dbReference>
<accession>A0A9N8HVL9</accession>
<evidence type="ECO:0000259" key="4">
    <source>
        <dbReference type="PROSITE" id="PS50118"/>
    </source>
</evidence>